<comment type="caution">
    <text evidence="6">The sequence shown here is derived from an EMBL/GenBank/DDBJ whole genome shotgun (WGS) entry which is preliminary data.</text>
</comment>
<dbReference type="Gene3D" id="1.10.443.10">
    <property type="entry name" value="Intergrase catalytic core"/>
    <property type="match status" value="1"/>
</dbReference>
<dbReference type="InterPro" id="IPR004107">
    <property type="entry name" value="Integrase_SAM-like_N"/>
</dbReference>
<keyword evidence="4" id="KW-0233">DNA recombination</keyword>
<evidence type="ECO:0000256" key="1">
    <source>
        <dbReference type="ARBA" id="ARBA00008857"/>
    </source>
</evidence>
<gene>
    <name evidence="6" type="ORF">CRU90_09265</name>
</gene>
<dbReference type="EMBL" id="PDJZ01000010">
    <property type="protein sequence ID" value="RXJ83568.1"/>
    <property type="molecule type" value="Genomic_DNA"/>
</dbReference>
<evidence type="ECO:0000256" key="4">
    <source>
        <dbReference type="ARBA" id="ARBA00023172"/>
    </source>
</evidence>
<dbReference type="InterPro" id="IPR050808">
    <property type="entry name" value="Phage_Integrase"/>
</dbReference>
<reference evidence="6 7" key="1">
    <citation type="submission" date="2017-10" db="EMBL/GenBank/DDBJ databases">
        <title>Genomics of the genus Arcobacter.</title>
        <authorList>
            <person name="Perez-Cataluna A."/>
            <person name="Figueras M.J."/>
        </authorList>
    </citation>
    <scope>NUCLEOTIDE SEQUENCE [LARGE SCALE GENOMIC DNA]</scope>
    <source>
        <strain evidence="6 7">F26</strain>
    </source>
</reference>
<dbReference type="PANTHER" id="PTHR30629:SF2">
    <property type="entry name" value="PROPHAGE INTEGRASE INTS-RELATED"/>
    <property type="match status" value="1"/>
</dbReference>
<keyword evidence="2" id="KW-0229">DNA integration</keyword>
<feature type="domain" description="Integrase SAM-like N-terminal" evidence="5">
    <location>
        <begin position="84"/>
        <end position="128"/>
    </location>
</feature>
<proteinExistence type="inferred from homology"/>
<dbReference type="PANTHER" id="PTHR30629">
    <property type="entry name" value="PROPHAGE INTEGRASE"/>
    <property type="match status" value="1"/>
</dbReference>
<dbReference type="SUPFAM" id="SSF56349">
    <property type="entry name" value="DNA breaking-rejoining enzymes"/>
    <property type="match status" value="1"/>
</dbReference>
<sequence>MGFYKGITKKKMKDGSFAIMVRFKHLGITYPVKNLTKLYGVKTEKGGFEKLAEIRNLLSQNIDPFVNSDGTLNDLFYKKVELNEKNQVWASSTIKNRLYFYNKHIKDSIGKMKIEKIKYEDVMKIIDKFTLNQPEMKNQIIDILRPIFKEETRKGILLKNIMNDVPKYFRTKKRIDISQRTHISHTDIVQKLYKAIAEYDQANKENIEQHKMFLYMILLTAHRYNEVNLLEKKHCDLKRKLIIAPKEITKTNYDYHYPIPDEVYEYIKNHEGGRLFNVPRGGTAGRIFHRILVKAKIETINDYSLSMHDTRRLMTSIMVSKLNIDSRLADYCLEHKEQNTIKHYLEFIYEDKVEAYEKYWHYIRTGEIKAKSTTEANQQINNNDKLDYFQKLEKLVIMYEKNLITKEEFEIVKSKLF</sequence>
<dbReference type="OrthoDB" id="5365592at2"/>
<dbReference type="InterPro" id="IPR011010">
    <property type="entry name" value="DNA_brk_join_enz"/>
</dbReference>
<dbReference type="InterPro" id="IPR010998">
    <property type="entry name" value="Integrase_recombinase_N"/>
</dbReference>
<evidence type="ECO:0000259" key="5">
    <source>
        <dbReference type="Pfam" id="PF14659"/>
    </source>
</evidence>
<evidence type="ECO:0000256" key="3">
    <source>
        <dbReference type="ARBA" id="ARBA00023125"/>
    </source>
</evidence>
<dbReference type="InterPro" id="IPR013762">
    <property type="entry name" value="Integrase-like_cat_sf"/>
</dbReference>
<evidence type="ECO:0000313" key="6">
    <source>
        <dbReference type="EMBL" id="RXJ83568.1"/>
    </source>
</evidence>
<evidence type="ECO:0000313" key="7">
    <source>
        <dbReference type="Proteomes" id="UP000290870"/>
    </source>
</evidence>
<organism evidence="6 7">
    <name type="scientific">Arcobacter cloacae</name>
    <dbReference type="NCBI Taxonomy" id="1054034"/>
    <lineage>
        <taxon>Bacteria</taxon>
        <taxon>Pseudomonadati</taxon>
        <taxon>Campylobacterota</taxon>
        <taxon>Epsilonproteobacteria</taxon>
        <taxon>Campylobacterales</taxon>
        <taxon>Arcobacteraceae</taxon>
        <taxon>Arcobacter</taxon>
    </lineage>
</organism>
<dbReference type="Pfam" id="PF14659">
    <property type="entry name" value="Phage_int_SAM_3"/>
    <property type="match status" value="1"/>
</dbReference>
<dbReference type="AlphaFoldDB" id="A0A4Q0ZJ42"/>
<name>A0A4Q0ZJ42_9BACT</name>
<accession>A0A4Q0ZJ42</accession>
<dbReference type="Proteomes" id="UP000290870">
    <property type="component" value="Unassembled WGS sequence"/>
</dbReference>
<dbReference type="GO" id="GO:0015074">
    <property type="term" value="P:DNA integration"/>
    <property type="evidence" value="ECO:0007669"/>
    <property type="project" value="UniProtKB-KW"/>
</dbReference>
<comment type="similarity">
    <text evidence="1">Belongs to the 'phage' integrase family.</text>
</comment>
<dbReference type="GO" id="GO:0003677">
    <property type="term" value="F:DNA binding"/>
    <property type="evidence" value="ECO:0007669"/>
    <property type="project" value="UniProtKB-KW"/>
</dbReference>
<protein>
    <recommendedName>
        <fullName evidence="5">Integrase SAM-like N-terminal domain-containing protein</fullName>
    </recommendedName>
</protein>
<keyword evidence="3" id="KW-0238">DNA-binding</keyword>
<dbReference type="Gene3D" id="1.10.150.130">
    <property type="match status" value="1"/>
</dbReference>
<evidence type="ECO:0000256" key="2">
    <source>
        <dbReference type="ARBA" id="ARBA00022908"/>
    </source>
</evidence>
<dbReference type="GO" id="GO:0006310">
    <property type="term" value="P:DNA recombination"/>
    <property type="evidence" value="ECO:0007669"/>
    <property type="project" value="UniProtKB-KW"/>
</dbReference>